<feature type="region of interest" description="Disordered" evidence="1">
    <location>
        <begin position="27"/>
        <end position="63"/>
    </location>
</feature>
<evidence type="ECO:0000256" key="1">
    <source>
        <dbReference type="SAM" id="MobiDB-lite"/>
    </source>
</evidence>
<dbReference type="KEGG" id="dpx:DAPPUDRAFT_262244"/>
<proteinExistence type="predicted"/>
<organism evidence="2 3">
    <name type="scientific">Daphnia pulex</name>
    <name type="common">Water flea</name>
    <dbReference type="NCBI Taxonomy" id="6669"/>
    <lineage>
        <taxon>Eukaryota</taxon>
        <taxon>Metazoa</taxon>
        <taxon>Ecdysozoa</taxon>
        <taxon>Arthropoda</taxon>
        <taxon>Crustacea</taxon>
        <taxon>Branchiopoda</taxon>
        <taxon>Diplostraca</taxon>
        <taxon>Cladocera</taxon>
        <taxon>Anomopoda</taxon>
        <taxon>Daphniidae</taxon>
        <taxon>Daphnia</taxon>
    </lineage>
</organism>
<evidence type="ECO:0000313" key="3">
    <source>
        <dbReference type="Proteomes" id="UP000000305"/>
    </source>
</evidence>
<protein>
    <submittedName>
        <fullName evidence="2">Uncharacterized protein</fullName>
    </submittedName>
</protein>
<accession>E9HMM7</accession>
<dbReference type="Proteomes" id="UP000000305">
    <property type="component" value="Unassembled WGS sequence"/>
</dbReference>
<sequence length="135" mass="15669">MANQQFKNVCDHARGYAFFEWNTHPSYPTHSEFEPEDEYYSDKPREDDGAEYEDEERDEIDRGRPWRLQNNDIFVTFKIMDIGPPLIDLYAWLATLEDATYASFSPGGPARVGSRVDPRLQETLGVRRALYGLQS</sequence>
<keyword evidence="3" id="KW-1185">Reference proteome</keyword>
<dbReference type="InParanoid" id="E9HMM7"/>
<dbReference type="EMBL" id="GL732688">
    <property type="protein sequence ID" value="EFX66995.1"/>
    <property type="molecule type" value="Genomic_DNA"/>
</dbReference>
<evidence type="ECO:0000313" key="2">
    <source>
        <dbReference type="EMBL" id="EFX66995.1"/>
    </source>
</evidence>
<dbReference type="AlphaFoldDB" id="E9HMM7"/>
<name>E9HMM7_DAPPU</name>
<feature type="compositionally biased region" description="Acidic residues" evidence="1">
    <location>
        <begin position="48"/>
        <end position="58"/>
    </location>
</feature>
<dbReference type="HOGENOM" id="CLU_1887808_0_0_1"/>
<gene>
    <name evidence="2" type="ORF">DAPPUDRAFT_262244</name>
</gene>
<reference evidence="2 3" key="1">
    <citation type="journal article" date="2011" name="Science">
        <title>The ecoresponsive genome of Daphnia pulex.</title>
        <authorList>
            <person name="Colbourne J.K."/>
            <person name="Pfrender M.E."/>
            <person name="Gilbert D."/>
            <person name="Thomas W.K."/>
            <person name="Tucker A."/>
            <person name="Oakley T.H."/>
            <person name="Tokishita S."/>
            <person name="Aerts A."/>
            <person name="Arnold G.J."/>
            <person name="Basu M.K."/>
            <person name="Bauer D.J."/>
            <person name="Caceres C.E."/>
            <person name="Carmel L."/>
            <person name="Casola C."/>
            <person name="Choi J.H."/>
            <person name="Detter J.C."/>
            <person name="Dong Q."/>
            <person name="Dusheyko S."/>
            <person name="Eads B.D."/>
            <person name="Frohlich T."/>
            <person name="Geiler-Samerotte K.A."/>
            <person name="Gerlach D."/>
            <person name="Hatcher P."/>
            <person name="Jogdeo S."/>
            <person name="Krijgsveld J."/>
            <person name="Kriventseva E.V."/>
            <person name="Kultz D."/>
            <person name="Laforsch C."/>
            <person name="Lindquist E."/>
            <person name="Lopez J."/>
            <person name="Manak J.R."/>
            <person name="Muller J."/>
            <person name="Pangilinan J."/>
            <person name="Patwardhan R.P."/>
            <person name="Pitluck S."/>
            <person name="Pritham E.J."/>
            <person name="Rechtsteiner A."/>
            <person name="Rho M."/>
            <person name="Rogozin I.B."/>
            <person name="Sakarya O."/>
            <person name="Salamov A."/>
            <person name="Schaack S."/>
            <person name="Shapiro H."/>
            <person name="Shiga Y."/>
            <person name="Skalitzky C."/>
            <person name="Smith Z."/>
            <person name="Souvorov A."/>
            <person name="Sung W."/>
            <person name="Tang Z."/>
            <person name="Tsuchiya D."/>
            <person name="Tu H."/>
            <person name="Vos H."/>
            <person name="Wang M."/>
            <person name="Wolf Y.I."/>
            <person name="Yamagata H."/>
            <person name="Yamada T."/>
            <person name="Ye Y."/>
            <person name="Shaw J.R."/>
            <person name="Andrews J."/>
            <person name="Crease T.J."/>
            <person name="Tang H."/>
            <person name="Lucas S.M."/>
            <person name="Robertson H.M."/>
            <person name="Bork P."/>
            <person name="Koonin E.V."/>
            <person name="Zdobnov E.M."/>
            <person name="Grigoriev I.V."/>
            <person name="Lynch M."/>
            <person name="Boore J.L."/>
        </authorList>
    </citation>
    <scope>NUCLEOTIDE SEQUENCE [LARGE SCALE GENOMIC DNA]</scope>
</reference>